<dbReference type="InterPro" id="IPR011990">
    <property type="entry name" value="TPR-like_helical_dom_sf"/>
</dbReference>
<feature type="non-terminal residue" evidence="2">
    <location>
        <position position="1"/>
    </location>
</feature>
<feature type="repeat" description="TPR" evidence="1">
    <location>
        <begin position="149"/>
        <end position="182"/>
    </location>
</feature>
<dbReference type="Gene3D" id="1.25.40.10">
    <property type="entry name" value="Tetratricopeptide repeat domain"/>
    <property type="match status" value="5"/>
</dbReference>
<dbReference type="InterPro" id="IPR019734">
    <property type="entry name" value="TPR_rpt"/>
</dbReference>
<proteinExistence type="predicted"/>
<feature type="repeat" description="TPR" evidence="1">
    <location>
        <begin position="726"/>
        <end position="759"/>
    </location>
</feature>
<name>A0A558CFT1_9GAMM</name>
<accession>A0A558CFT1</accession>
<dbReference type="EMBL" id="VMRY01000151">
    <property type="protein sequence ID" value="TVT47639.1"/>
    <property type="molecule type" value="Genomic_DNA"/>
</dbReference>
<dbReference type="PANTHER" id="PTHR12558">
    <property type="entry name" value="CELL DIVISION CYCLE 16,23,27"/>
    <property type="match status" value="1"/>
</dbReference>
<comment type="caution">
    <text evidence="2">The sequence shown here is derived from an EMBL/GenBank/DDBJ whole genome shotgun (WGS) entry which is preliminary data.</text>
</comment>
<evidence type="ECO:0000256" key="1">
    <source>
        <dbReference type="PROSITE-ProRule" id="PRU00339"/>
    </source>
</evidence>
<dbReference type="PANTHER" id="PTHR12558:SF13">
    <property type="entry name" value="CELL DIVISION CYCLE PROTEIN 27 HOMOLOG"/>
    <property type="match status" value="1"/>
</dbReference>
<protein>
    <submittedName>
        <fullName evidence="2">PEP-CTERM system TPR-repeat protein PrsT</fullName>
    </submittedName>
</protein>
<dbReference type="PROSITE" id="PS50005">
    <property type="entry name" value="TPR"/>
    <property type="match status" value="4"/>
</dbReference>
<dbReference type="AlphaFoldDB" id="A0A558CFT1"/>
<dbReference type="InterPro" id="IPR014266">
    <property type="entry name" value="PEP-CTERM_TPR_PrsT"/>
</dbReference>
<dbReference type="NCBIfam" id="TIGR02917">
    <property type="entry name" value="PEP_TPR_lipo"/>
    <property type="match status" value="1"/>
</dbReference>
<feature type="repeat" description="TPR" evidence="1">
    <location>
        <begin position="80"/>
        <end position="113"/>
    </location>
</feature>
<organism evidence="2 3">
    <name type="scientific">Sedimenticola thiotaurini</name>
    <dbReference type="NCBI Taxonomy" id="1543721"/>
    <lineage>
        <taxon>Bacteria</taxon>
        <taxon>Pseudomonadati</taxon>
        <taxon>Pseudomonadota</taxon>
        <taxon>Gammaproteobacteria</taxon>
        <taxon>Chromatiales</taxon>
        <taxon>Sedimenticolaceae</taxon>
        <taxon>Sedimenticola</taxon>
    </lineage>
</organism>
<dbReference type="Pfam" id="PF13174">
    <property type="entry name" value="TPR_6"/>
    <property type="match status" value="1"/>
</dbReference>
<dbReference type="SUPFAM" id="SSF48452">
    <property type="entry name" value="TPR-like"/>
    <property type="match status" value="5"/>
</dbReference>
<evidence type="ECO:0000313" key="2">
    <source>
        <dbReference type="EMBL" id="TVT47639.1"/>
    </source>
</evidence>
<dbReference type="SMART" id="SM00028">
    <property type="entry name" value="TPR"/>
    <property type="match status" value="12"/>
</dbReference>
<evidence type="ECO:0000313" key="3">
    <source>
        <dbReference type="Proteomes" id="UP000317355"/>
    </source>
</evidence>
<gene>
    <name evidence="2" type="primary">prsT</name>
    <name evidence="2" type="ORF">FHK82_18065</name>
</gene>
<reference evidence="2 3" key="1">
    <citation type="submission" date="2019-07" db="EMBL/GenBank/DDBJ databases">
        <title>The pathways for chlorine oxyanion respiration interact through the shared metabolite chlorate.</title>
        <authorList>
            <person name="Barnum T.P."/>
            <person name="Cheng Y."/>
            <person name="Hill K.A."/>
            <person name="Lucas L.N."/>
            <person name="Carlson H.K."/>
            <person name="Coates J.D."/>
        </authorList>
    </citation>
    <scope>NUCLEOTIDE SEQUENCE [LARGE SCALE GENOMIC DNA]</scope>
    <source>
        <strain evidence="2">BK-3</strain>
    </source>
</reference>
<dbReference type="Proteomes" id="UP000317355">
    <property type="component" value="Unassembled WGS sequence"/>
</dbReference>
<sequence length="875" mass="97816">ELKSALQQNPQNSSARTYLGQLYLKAGNYAAAEKELKNARELGADDNDTLSSLGQALLQLRKLDEVHAMQTSHLKPYEQGIIFAEQGIAFLIQDKQQKAIELTERALNMAPNSAYVQVARASVYMMAQNSLPKAREQLKLAFDIDKNYPAAWSLLGDIEATEKHLEQARDAYTKSMSLQPTNLADRNKRVTINILLNDMKKAQYDLDILKKKLPGNPGVAFSQGLVYLATDKLDDAKSAFDLALLNQERYPLTLFYLAYVNYKQGNIAQAETHSERYFTINPGYLPNRKLLAEIKYVKQDYEYVETLLRPVLKENSSDPSLLNILAKAMLMRGDTAEGISLLNKIVELNPDSAEAKVRLGAGLLLSGNEEAGFAQLDDAIKQDTSNHQADIFRVLSYLRLKQMEKAHQAAADFQARAPASEIPHNLSGMIYIAERNLTLAQKELEKSWSIKPGNTDAGLNLASFAMQAGENAKAREYLETIIAAHPDNLETLIKFAELDALEGKTEQMMKRLETAIRLHPGAVSPRVMLAKHYIRTGKPAQVAGLVETLDFEARKQLPVLEVIVSQQLAQEKYKSAEGTATEIVEKYPNAANGYFLMAQAYAGMGNYDKAESSLLMAVQKDERFLPARIAFLRLLVKKKDIPSIEREIARLKTFAADNQDVKRVEFALEELKGNQKQALALAESLFKTYPSNENMLALSRQRLRVGDSEGALNLQKEWADSHSDDFTANLILGETYTRLNKDDLAANYYQRALALSPDNITVLNNLAWSIRDSDPEKALTLSKKANSLKPGSVVLMDTLAMVYLANNEKELALRTIKEVRFLEPNNPVLRFHEAKINASTGKQDLAIEILTELLNKEQKFAGRSEAEMLLQNLKK</sequence>
<dbReference type="Pfam" id="PF13181">
    <property type="entry name" value="TPR_8"/>
    <property type="match status" value="1"/>
</dbReference>
<dbReference type="Pfam" id="PF14559">
    <property type="entry name" value="TPR_19"/>
    <property type="match status" value="2"/>
</dbReference>
<feature type="repeat" description="TPR" evidence="1">
    <location>
        <begin position="13"/>
        <end position="46"/>
    </location>
</feature>
<dbReference type="Pfam" id="PF13432">
    <property type="entry name" value="TPR_16"/>
    <property type="match status" value="3"/>
</dbReference>
<keyword evidence="1" id="KW-0802">TPR repeat</keyword>